<reference evidence="1 2" key="1">
    <citation type="journal article" date="2013" name="BMC Genomics">
        <title>Genome sequencing and comparative genomics of honey bee microsporidia, Nosema apis reveal novel insights into host-parasite interactions.</title>
        <authorList>
            <person name="Chen Yp."/>
            <person name="Pettis J.S."/>
            <person name="Zhao Y."/>
            <person name="Liu X."/>
            <person name="Tallon L.J."/>
            <person name="Sadzewicz L.D."/>
            <person name="Li R."/>
            <person name="Zheng H."/>
            <person name="Huang S."/>
            <person name="Zhang X."/>
            <person name="Hamilton M.C."/>
            <person name="Pernal S.F."/>
            <person name="Melathopoulos A.P."/>
            <person name="Yan X."/>
            <person name="Evans J.D."/>
        </authorList>
    </citation>
    <scope>NUCLEOTIDE SEQUENCE [LARGE SCALE GENOMIC DNA]</scope>
    <source>
        <strain evidence="1 2">BRL 01</strain>
    </source>
</reference>
<keyword evidence="2" id="KW-1185">Reference proteome</keyword>
<protein>
    <submittedName>
        <fullName evidence="1">Uncharacterized protein</fullName>
    </submittedName>
</protein>
<evidence type="ECO:0000313" key="1">
    <source>
        <dbReference type="EMBL" id="EQB60124.1"/>
    </source>
</evidence>
<dbReference type="HOGENOM" id="CLU_1627567_0_0_1"/>
<organism evidence="1 2">
    <name type="scientific">Vairimorpha apis BRL 01</name>
    <dbReference type="NCBI Taxonomy" id="1037528"/>
    <lineage>
        <taxon>Eukaryota</taxon>
        <taxon>Fungi</taxon>
        <taxon>Fungi incertae sedis</taxon>
        <taxon>Microsporidia</taxon>
        <taxon>Nosematidae</taxon>
        <taxon>Vairimorpha</taxon>
    </lineage>
</organism>
<accession>T0L6I2</accession>
<evidence type="ECO:0000313" key="2">
    <source>
        <dbReference type="Proteomes" id="UP000053780"/>
    </source>
</evidence>
<gene>
    <name evidence="1" type="ORF">NAPIS_ORF02301</name>
</gene>
<dbReference type="AlphaFoldDB" id="T0L6I2"/>
<sequence>MAKNYTYSLYSYSNNIEKIKSCYTTSDFKFDESLYKKGNTFINIRINEDLMEIIKEIHTDKNKNRKFLITNEETLLRRLDNNYISCVISLLTKLGYENVKNNKIEIWKHEGKDFLLEISKYMEDDFFLIRISSSENNAEEILNRECCDLENVCEFKKPNLNFK</sequence>
<name>T0L6I2_9MICR</name>
<proteinExistence type="predicted"/>
<dbReference type="VEuPathDB" id="MicrosporidiaDB:NAPIS_ORF02301"/>
<dbReference type="EMBL" id="KE647330">
    <property type="protein sequence ID" value="EQB60124.1"/>
    <property type="molecule type" value="Genomic_DNA"/>
</dbReference>
<dbReference type="Proteomes" id="UP000053780">
    <property type="component" value="Unassembled WGS sequence"/>
</dbReference>